<dbReference type="InterPro" id="IPR036291">
    <property type="entry name" value="NAD(P)-bd_dom_sf"/>
</dbReference>
<comment type="caution">
    <text evidence="2">The sequence shown here is derived from an EMBL/GenBank/DDBJ whole genome shotgun (WGS) entry which is preliminary data.</text>
</comment>
<evidence type="ECO:0000259" key="1">
    <source>
        <dbReference type="Pfam" id="PF05368"/>
    </source>
</evidence>
<keyword evidence="3" id="KW-1185">Reference proteome</keyword>
<dbReference type="RefSeq" id="WP_345572856.1">
    <property type="nucleotide sequence ID" value="NZ_BAABDQ010000033.1"/>
</dbReference>
<name>A0ABP6Z4S5_9ACTN</name>
<dbReference type="PANTHER" id="PTHR43162">
    <property type="match status" value="1"/>
</dbReference>
<proteinExistence type="predicted"/>
<dbReference type="Gene3D" id="3.40.50.720">
    <property type="entry name" value="NAD(P)-binding Rossmann-like Domain"/>
    <property type="match status" value="1"/>
</dbReference>
<dbReference type="EMBL" id="BAABDQ010000033">
    <property type="protein sequence ID" value="GAA3598617.1"/>
    <property type="molecule type" value="Genomic_DNA"/>
</dbReference>
<dbReference type="PANTHER" id="PTHR43162:SF1">
    <property type="entry name" value="PRESTALK A DIFFERENTIATION PROTEIN A"/>
    <property type="match status" value="1"/>
</dbReference>
<evidence type="ECO:0000313" key="2">
    <source>
        <dbReference type="EMBL" id="GAA3598617.1"/>
    </source>
</evidence>
<dbReference type="InterPro" id="IPR008030">
    <property type="entry name" value="NmrA-like"/>
</dbReference>
<dbReference type="SUPFAM" id="SSF51735">
    <property type="entry name" value="NAD(P)-binding Rossmann-fold domains"/>
    <property type="match status" value="1"/>
</dbReference>
<reference evidence="3" key="1">
    <citation type="journal article" date="2019" name="Int. J. Syst. Evol. Microbiol.">
        <title>The Global Catalogue of Microorganisms (GCM) 10K type strain sequencing project: providing services to taxonomists for standard genome sequencing and annotation.</title>
        <authorList>
            <consortium name="The Broad Institute Genomics Platform"/>
            <consortium name="The Broad Institute Genome Sequencing Center for Infectious Disease"/>
            <person name="Wu L."/>
            <person name="Ma J."/>
        </authorList>
    </citation>
    <scope>NUCLEOTIDE SEQUENCE [LARGE SCALE GENOMIC DNA]</scope>
    <source>
        <strain evidence="3">JCM 17326</strain>
    </source>
</reference>
<organism evidence="2 3">
    <name type="scientific">Nonomuraea rosea</name>
    <dbReference type="NCBI Taxonomy" id="638574"/>
    <lineage>
        <taxon>Bacteria</taxon>
        <taxon>Bacillati</taxon>
        <taxon>Actinomycetota</taxon>
        <taxon>Actinomycetes</taxon>
        <taxon>Streptosporangiales</taxon>
        <taxon>Streptosporangiaceae</taxon>
        <taxon>Nonomuraea</taxon>
    </lineage>
</organism>
<feature type="domain" description="NmrA-like" evidence="1">
    <location>
        <begin position="2"/>
        <end position="234"/>
    </location>
</feature>
<gene>
    <name evidence="2" type="ORF">GCM10022419_097720</name>
</gene>
<dbReference type="Proteomes" id="UP001500630">
    <property type="component" value="Unassembled WGS sequence"/>
</dbReference>
<accession>A0ABP6Z4S5</accession>
<dbReference type="InterPro" id="IPR051604">
    <property type="entry name" value="Ergot_Alk_Oxidoreductase"/>
</dbReference>
<sequence>MILVTGGTGNVGAHVVRRLLDAGEKVRVLTRDPGGRSFPGGVEVVPGDLTRAETLPEALSGVERAFLFPVFSGVDDFLGAAREAGLRHVVLLSSQTVTFDTPGWVGEQHLRLERAVESSGLPWTFVRPGAFMTNDLTWAPQIASGVVRGVYGGAALAPVDPRDIAAVSARALLDERAGESYVLTGPQSLTQIERVRIIAETIGRPLRFEEVPRELFQEQMLGHGMPAPVIAELMDGLAARVGKTDPVLPAVEEVTGRAPFTYAQWVAHRAADFGLGVSNP</sequence>
<dbReference type="Pfam" id="PF05368">
    <property type="entry name" value="NmrA"/>
    <property type="match status" value="1"/>
</dbReference>
<evidence type="ECO:0000313" key="3">
    <source>
        <dbReference type="Proteomes" id="UP001500630"/>
    </source>
</evidence>
<protein>
    <submittedName>
        <fullName evidence="2">NAD(P)H-binding protein</fullName>
    </submittedName>
</protein>
<dbReference type="Gene3D" id="3.90.25.10">
    <property type="entry name" value="UDP-galactose 4-epimerase, domain 1"/>
    <property type="match status" value="1"/>
</dbReference>